<feature type="compositionally biased region" description="Polar residues" evidence="1">
    <location>
        <begin position="20"/>
        <end position="30"/>
    </location>
</feature>
<reference evidence="2" key="1">
    <citation type="submission" date="2023-11" db="EMBL/GenBank/DDBJ databases">
        <title>Genome assemblies of two species of porcelain crab, Petrolisthes cinctipes and Petrolisthes manimaculis (Anomura: Porcellanidae).</title>
        <authorList>
            <person name="Angst P."/>
        </authorList>
    </citation>
    <scope>NUCLEOTIDE SEQUENCE</scope>
    <source>
        <strain evidence="2">PB745_02</strain>
        <tissue evidence="2">Gill</tissue>
    </source>
</reference>
<gene>
    <name evidence="2" type="ORF">Pmani_003585</name>
</gene>
<comment type="caution">
    <text evidence="2">The sequence shown here is derived from an EMBL/GenBank/DDBJ whole genome shotgun (WGS) entry which is preliminary data.</text>
</comment>
<organism evidence="2 3">
    <name type="scientific">Petrolisthes manimaculis</name>
    <dbReference type="NCBI Taxonomy" id="1843537"/>
    <lineage>
        <taxon>Eukaryota</taxon>
        <taxon>Metazoa</taxon>
        <taxon>Ecdysozoa</taxon>
        <taxon>Arthropoda</taxon>
        <taxon>Crustacea</taxon>
        <taxon>Multicrustacea</taxon>
        <taxon>Malacostraca</taxon>
        <taxon>Eumalacostraca</taxon>
        <taxon>Eucarida</taxon>
        <taxon>Decapoda</taxon>
        <taxon>Pleocyemata</taxon>
        <taxon>Anomura</taxon>
        <taxon>Galatheoidea</taxon>
        <taxon>Porcellanidae</taxon>
        <taxon>Petrolisthes</taxon>
    </lineage>
</organism>
<evidence type="ECO:0000313" key="3">
    <source>
        <dbReference type="Proteomes" id="UP001292094"/>
    </source>
</evidence>
<evidence type="ECO:0000313" key="2">
    <source>
        <dbReference type="EMBL" id="KAK4325881.1"/>
    </source>
</evidence>
<dbReference type="AlphaFoldDB" id="A0AAE1UMD5"/>
<name>A0AAE1UMD5_9EUCA</name>
<sequence length="70" mass="8121">MQLVAMIWLKPLNESEFTWSETRQQLQHDASQSVSPSSPPPPPRYSNHNLQNSGMQLRETEVYKEAEVCY</sequence>
<dbReference type="Proteomes" id="UP001292094">
    <property type="component" value="Unassembled WGS sequence"/>
</dbReference>
<keyword evidence="3" id="KW-1185">Reference proteome</keyword>
<accession>A0AAE1UMD5</accession>
<proteinExistence type="predicted"/>
<evidence type="ECO:0000256" key="1">
    <source>
        <dbReference type="SAM" id="MobiDB-lite"/>
    </source>
</evidence>
<feature type="region of interest" description="Disordered" evidence="1">
    <location>
        <begin position="20"/>
        <end position="58"/>
    </location>
</feature>
<protein>
    <submittedName>
        <fullName evidence="2">Uncharacterized protein</fullName>
    </submittedName>
</protein>
<dbReference type="EMBL" id="JAWZYT010000260">
    <property type="protein sequence ID" value="KAK4325881.1"/>
    <property type="molecule type" value="Genomic_DNA"/>
</dbReference>